<dbReference type="InterPro" id="IPR024316">
    <property type="entry name" value="APQ12"/>
</dbReference>
<gene>
    <name evidence="2" type="ORF">K452DRAFT_295329</name>
</gene>
<feature type="transmembrane region" description="Helical" evidence="1">
    <location>
        <begin position="81"/>
        <end position="99"/>
    </location>
</feature>
<dbReference type="Proteomes" id="UP000799438">
    <property type="component" value="Unassembled WGS sequence"/>
</dbReference>
<reference evidence="2" key="1">
    <citation type="journal article" date="2020" name="Stud. Mycol.">
        <title>101 Dothideomycetes genomes: a test case for predicting lifestyles and emergence of pathogens.</title>
        <authorList>
            <person name="Haridas S."/>
            <person name="Albert R."/>
            <person name="Binder M."/>
            <person name="Bloem J."/>
            <person name="Labutti K."/>
            <person name="Salamov A."/>
            <person name="Andreopoulos B."/>
            <person name="Baker S."/>
            <person name="Barry K."/>
            <person name="Bills G."/>
            <person name="Bluhm B."/>
            <person name="Cannon C."/>
            <person name="Castanera R."/>
            <person name="Culley D."/>
            <person name="Daum C."/>
            <person name="Ezra D."/>
            <person name="Gonzalez J."/>
            <person name="Henrissat B."/>
            <person name="Kuo A."/>
            <person name="Liang C."/>
            <person name="Lipzen A."/>
            <person name="Lutzoni F."/>
            <person name="Magnuson J."/>
            <person name="Mondo S."/>
            <person name="Nolan M."/>
            <person name="Ohm R."/>
            <person name="Pangilinan J."/>
            <person name="Park H.-J."/>
            <person name="Ramirez L."/>
            <person name="Alfaro M."/>
            <person name="Sun H."/>
            <person name="Tritt A."/>
            <person name="Yoshinaga Y."/>
            <person name="Zwiers L.-H."/>
            <person name="Turgeon B."/>
            <person name="Goodwin S."/>
            <person name="Spatafora J."/>
            <person name="Crous P."/>
            <person name="Grigoriev I."/>
        </authorList>
    </citation>
    <scope>NUCLEOTIDE SEQUENCE</scope>
    <source>
        <strain evidence="2">CBS 121167</strain>
    </source>
</reference>
<keyword evidence="1" id="KW-0812">Transmembrane</keyword>
<dbReference type="OrthoDB" id="3559694at2759"/>
<dbReference type="RefSeq" id="XP_033401463.1">
    <property type="nucleotide sequence ID" value="XM_033541796.1"/>
</dbReference>
<sequence length="148" mass="16888">MDVIQDWATLLLQHVGSSSLQPLLPLYDTLRVHVVPFAQTLVAKLAEKPDLATLALLAIILWLSLKILGFFYGLVMYWVRMAVRLALLAALLAAGTYVATRGVEGAADDARYWAGVWTKEYRRYQDQVDQAREWQLQQMQQQQPMARR</sequence>
<keyword evidence="3" id="KW-1185">Reference proteome</keyword>
<proteinExistence type="predicted"/>
<organism evidence="2 3">
    <name type="scientific">Aplosporella prunicola CBS 121167</name>
    <dbReference type="NCBI Taxonomy" id="1176127"/>
    <lineage>
        <taxon>Eukaryota</taxon>
        <taxon>Fungi</taxon>
        <taxon>Dikarya</taxon>
        <taxon>Ascomycota</taxon>
        <taxon>Pezizomycotina</taxon>
        <taxon>Dothideomycetes</taxon>
        <taxon>Dothideomycetes incertae sedis</taxon>
        <taxon>Botryosphaeriales</taxon>
        <taxon>Aplosporellaceae</taxon>
        <taxon>Aplosporella</taxon>
    </lineage>
</organism>
<protein>
    <submittedName>
        <fullName evidence="2">Uncharacterized protein</fullName>
    </submittedName>
</protein>
<keyword evidence="1" id="KW-0472">Membrane</keyword>
<name>A0A6A6BT19_9PEZI</name>
<evidence type="ECO:0000256" key="1">
    <source>
        <dbReference type="SAM" id="Phobius"/>
    </source>
</evidence>
<evidence type="ECO:0000313" key="2">
    <source>
        <dbReference type="EMBL" id="KAF2145751.1"/>
    </source>
</evidence>
<dbReference type="Pfam" id="PF12716">
    <property type="entry name" value="Apq12"/>
    <property type="match status" value="1"/>
</dbReference>
<dbReference type="EMBL" id="ML995477">
    <property type="protein sequence ID" value="KAF2145751.1"/>
    <property type="molecule type" value="Genomic_DNA"/>
</dbReference>
<evidence type="ECO:0000313" key="3">
    <source>
        <dbReference type="Proteomes" id="UP000799438"/>
    </source>
</evidence>
<dbReference type="AlphaFoldDB" id="A0A6A6BT19"/>
<dbReference type="GeneID" id="54299293"/>
<accession>A0A6A6BT19</accession>
<keyword evidence="1" id="KW-1133">Transmembrane helix</keyword>
<feature type="transmembrane region" description="Helical" evidence="1">
    <location>
        <begin position="54"/>
        <end position="75"/>
    </location>
</feature>